<dbReference type="eggNOG" id="KOG3157">
    <property type="taxonomic scope" value="Eukaryota"/>
</dbReference>
<keyword evidence="6" id="KW-1185">Reference proteome</keyword>
<dbReference type="GO" id="GO:0030170">
    <property type="term" value="F:pyridoxal phosphate binding"/>
    <property type="evidence" value="ECO:0007669"/>
    <property type="project" value="UniProtKB-UniRule"/>
</dbReference>
<organism evidence="6 7">
    <name type="scientific">Caenorhabditis tropicalis</name>
    <dbReference type="NCBI Taxonomy" id="1561998"/>
    <lineage>
        <taxon>Eukaryota</taxon>
        <taxon>Metazoa</taxon>
        <taxon>Ecdysozoa</taxon>
        <taxon>Nematoda</taxon>
        <taxon>Chromadorea</taxon>
        <taxon>Rhabditida</taxon>
        <taxon>Rhabditina</taxon>
        <taxon>Rhabditomorpha</taxon>
        <taxon>Rhabditoidea</taxon>
        <taxon>Rhabditidae</taxon>
        <taxon>Peloderinae</taxon>
        <taxon>Caenorhabditis</taxon>
    </lineage>
</organism>
<dbReference type="STRING" id="1561998.A0A1I7TT01"/>
<dbReference type="PANTHER" id="PTHR10146">
    <property type="entry name" value="PROLINE SYNTHETASE CO-TRANSCRIBED BACTERIAL HOMOLOG PROTEIN"/>
    <property type="match status" value="1"/>
</dbReference>
<dbReference type="AlphaFoldDB" id="A0A1I7TT01"/>
<keyword evidence="1 2" id="KW-0663">Pyridoxal phosphate</keyword>
<dbReference type="HAMAP" id="MF_02087">
    <property type="entry name" value="PLP_homeostasis"/>
    <property type="match status" value="1"/>
</dbReference>
<dbReference type="PROSITE" id="PS01211">
    <property type="entry name" value="UPF0001"/>
    <property type="match status" value="1"/>
</dbReference>
<dbReference type="FunFam" id="3.20.20.10:FF:000042">
    <property type="entry name" value="Pyridoxal phosphate homeostasis protein"/>
    <property type="match status" value="1"/>
</dbReference>
<name>A0A1I7TT01_9PELO</name>
<feature type="modified residue" description="N6-(pyridoxal phosphate)lysine" evidence="2 3">
    <location>
        <position position="37"/>
    </location>
</feature>
<protein>
    <recommendedName>
        <fullName evidence="2">Pyridoxal phosphate homeostasis protein</fullName>
        <shortName evidence="2">PLP homeostasis protein</shortName>
    </recommendedName>
</protein>
<evidence type="ECO:0000256" key="3">
    <source>
        <dbReference type="PIRSR" id="PIRSR004848-1"/>
    </source>
</evidence>
<evidence type="ECO:0000256" key="1">
    <source>
        <dbReference type="ARBA" id="ARBA00022898"/>
    </source>
</evidence>
<accession>A0A1I7TT01</accession>
<reference evidence="7" key="1">
    <citation type="submission" date="2016-11" db="UniProtKB">
        <authorList>
            <consortium name="WormBaseParasite"/>
        </authorList>
    </citation>
    <scope>IDENTIFICATION</scope>
</reference>
<dbReference type="InterPro" id="IPR011078">
    <property type="entry name" value="PyrdxlP_homeostasis"/>
</dbReference>
<dbReference type="NCBIfam" id="TIGR00044">
    <property type="entry name" value="YggS family pyridoxal phosphate-dependent enzyme"/>
    <property type="match status" value="1"/>
</dbReference>
<sequence length="244" mass="27269">MSVETVQRSLQNILEAISNAITTSPATKKCRLVAVSKTKPAELIEACYIKGQRHFGENYVQELEEKSAALESKASDIRWHFIGQVQSNKIGKICGSPGIWCVETIENEKHARLFDTEWSKKEAAQTPLRVLVQVNTSEEDNKGGIELSEAPKLAEFIRKECRSLKFDGFMTIGSFDNSHADGVNPDFEKLFRVRQQWAEQTGESADSVELSMGMSDDFLQAIQQGSTSVRVGSKLFGAREYKNK</sequence>
<evidence type="ECO:0000256" key="2">
    <source>
        <dbReference type="HAMAP-Rule" id="MF_03225"/>
    </source>
</evidence>
<comment type="function">
    <text evidence="2">Pyridoxal 5'-phosphate (PLP)-binding protein, which may be involved in intracellular homeostatic regulation of pyridoxal 5'-phosphate (PLP), the active form of vitamin B6.</text>
</comment>
<dbReference type="SUPFAM" id="SSF51419">
    <property type="entry name" value="PLP-binding barrel"/>
    <property type="match status" value="1"/>
</dbReference>
<dbReference type="PANTHER" id="PTHR10146:SF14">
    <property type="entry name" value="PYRIDOXAL PHOSPHATE HOMEOSTASIS PROTEIN"/>
    <property type="match status" value="1"/>
</dbReference>
<dbReference type="InterPro" id="IPR001608">
    <property type="entry name" value="Ala_racemase_N"/>
</dbReference>
<comment type="similarity">
    <text evidence="2 4">Belongs to the pyridoxal phosphate-binding protein YggS/PROSC family.</text>
</comment>
<dbReference type="Proteomes" id="UP000095282">
    <property type="component" value="Unplaced"/>
</dbReference>
<evidence type="ECO:0000256" key="4">
    <source>
        <dbReference type="RuleBase" id="RU004514"/>
    </source>
</evidence>
<dbReference type="Gene3D" id="3.20.20.10">
    <property type="entry name" value="Alanine racemase"/>
    <property type="match status" value="1"/>
</dbReference>
<dbReference type="PIRSF" id="PIRSF004848">
    <property type="entry name" value="YBL036c_PLPDEIII"/>
    <property type="match status" value="1"/>
</dbReference>
<evidence type="ECO:0000313" key="7">
    <source>
        <dbReference type="WBParaSite" id="Csp11.Scaffold629.g11472.t1"/>
    </source>
</evidence>
<dbReference type="InterPro" id="IPR029066">
    <property type="entry name" value="PLP-binding_barrel"/>
</dbReference>
<dbReference type="CDD" id="cd06822">
    <property type="entry name" value="PLPDE_III_YBL036c_euk"/>
    <property type="match status" value="1"/>
</dbReference>
<dbReference type="WBParaSite" id="Csp11.Scaffold629.g11472.t1">
    <property type="protein sequence ID" value="Csp11.Scaffold629.g11472.t1"/>
    <property type="gene ID" value="Csp11.Scaffold629.g11472"/>
</dbReference>
<proteinExistence type="inferred from homology"/>
<evidence type="ECO:0000259" key="5">
    <source>
        <dbReference type="Pfam" id="PF01168"/>
    </source>
</evidence>
<comment type="cofactor">
    <cofactor evidence="3">
        <name>pyridoxal 5'-phosphate</name>
        <dbReference type="ChEBI" id="CHEBI:597326"/>
    </cofactor>
</comment>
<dbReference type="Pfam" id="PF01168">
    <property type="entry name" value="Ala_racemase_N"/>
    <property type="match status" value="1"/>
</dbReference>
<feature type="domain" description="Alanine racemase N-terminal" evidence="5">
    <location>
        <begin position="27"/>
        <end position="239"/>
    </location>
</feature>
<evidence type="ECO:0000313" key="6">
    <source>
        <dbReference type="Proteomes" id="UP000095282"/>
    </source>
</evidence>